<name>A0A183HN61_9BILA</name>
<feature type="transmembrane region" description="Helical" evidence="1">
    <location>
        <begin position="12"/>
        <end position="30"/>
    </location>
</feature>
<dbReference type="GO" id="GO:0050482">
    <property type="term" value="P:arachidonate secretion"/>
    <property type="evidence" value="ECO:0007669"/>
    <property type="project" value="InterPro"/>
</dbReference>
<keyword evidence="1" id="KW-0812">Transmembrane</keyword>
<dbReference type="WBParaSite" id="OFLC_0000892201-mRNA-1">
    <property type="protein sequence ID" value="OFLC_0000892201-mRNA-1"/>
    <property type="gene ID" value="OFLC_0000892201"/>
</dbReference>
<dbReference type="Proteomes" id="UP000267606">
    <property type="component" value="Unassembled WGS sequence"/>
</dbReference>
<dbReference type="InterPro" id="IPR036444">
    <property type="entry name" value="PLipase_A2_dom_sf"/>
</dbReference>
<evidence type="ECO:0000259" key="2">
    <source>
        <dbReference type="Pfam" id="PF00068"/>
    </source>
</evidence>
<dbReference type="SUPFAM" id="SSF48619">
    <property type="entry name" value="Phospholipase A2, PLA2"/>
    <property type="match status" value="1"/>
</dbReference>
<evidence type="ECO:0000313" key="4">
    <source>
        <dbReference type="Proteomes" id="UP000267606"/>
    </source>
</evidence>
<protein>
    <submittedName>
        <fullName evidence="5">PA2c domain-containing protein</fullName>
    </submittedName>
</protein>
<dbReference type="STRING" id="387005.A0A183HN61"/>
<dbReference type="Pfam" id="PF00068">
    <property type="entry name" value="Phospholip_A2_1"/>
    <property type="match status" value="1"/>
</dbReference>
<reference evidence="5" key="1">
    <citation type="submission" date="2016-06" db="UniProtKB">
        <authorList>
            <consortium name="WormBaseParasite"/>
        </authorList>
    </citation>
    <scope>IDENTIFICATION</scope>
</reference>
<evidence type="ECO:0000256" key="1">
    <source>
        <dbReference type="SAM" id="Phobius"/>
    </source>
</evidence>
<feature type="domain" description="Phospholipase A2-like central" evidence="2">
    <location>
        <begin position="38"/>
        <end position="76"/>
    </location>
</feature>
<gene>
    <name evidence="3" type="ORF">OFLC_LOCUS8922</name>
</gene>
<dbReference type="GO" id="GO:0006644">
    <property type="term" value="P:phospholipid metabolic process"/>
    <property type="evidence" value="ECO:0007669"/>
    <property type="project" value="InterPro"/>
</dbReference>
<keyword evidence="4" id="KW-1185">Reference proteome</keyword>
<evidence type="ECO:0000313" key="3">
    <source>
        <dbReference type="EMBL" id="VDO58032.1"/>
    </source>
</evidence>
<dbReference type="EMBL" id="UZAJ01010484">
    <property type="protein sequence ID" value="VDO58032.1"/>
    <property type="molecule type" value="Genomic_DNA"/>
</dbReference>
<dbReference type="InterPro" id="IPR016090">
    <property type="entry name" value="PLA2-like_dom"/>
</dbReference>
<sequence>MKFLIRLKEKKMRLEVLILIVCLFYIPITLTDNKLKALWNLETMSICKLGYRATVYNNYGCWCGVGGSGKPMDGID</sequence>
<dbReference type="GO" id="GO:0004623">
    <property type="term" value="F:phospholipase A2 activity"/>
    <property type="evidence" value="ECO:0007669"/>
    <property type="project" value="InterPro"/>
</dbReference>
<reference evidence="3 4" key="2">
    <citation type="submission" date="2018-11" db="EMBL/GenBank/DDBJ databases">
        <authorList>
            <consortium name="Pathogen Informatics"/>
        </authorList>
    </citation>
    <scope>NUCLEOTIDE SEQUENCE [LARGE SCALE GENOMIC DNA]</scope>
</reference>
<dbReference type="Gene3D" id="1.20.90.10">
    <property type="entry name" value="Phospholipase A2 domain"/>
    <property type="match status" value="1"/>
</dbReference>
<proteinExistence type="predicted"/>
<evidence type="ECO:0000313" key="5">
    <source>
        <dbReference type="WBParaSite" id="OFLC_0000892201-mRNA-1"/>
    </source>
</evidence>
<organism evidence="5">
    <name type="scientific">Onchocerca flexuosa</name>
    <dbReference type="NCBI Taxonomy" id="387005"/>
    <lineage>
        <taxon>Eukaryota</taxon>
        <taxon>Metazoa</taxon>
        <taxon>Ecdysozoa</taxon>
        <taxon>Nematoda</taxon>
        <taxon>Chromadorea</taxon>
        <taxon>Rhabditida</taxon>
        <taxon>Spirurina</taxon>
        <taxon>Spiruromorpha</taxon>
        <taxon>Filarioidea</taxon>
        <taxon>Onchocercidae</taxon>
        <taxon>Onchocerca</taxon>
    </lineage>
</organism>
<dbReference type="AlphaFoldDB" id="A0A183HN61"/>
<keyword evidence="1" id="KW-0472">Membrane</keyword>
<accession>A0A183HN61</accession>
<keyword evidence="1" id="KW-1133">Transmembrane helix</keyword>